<accession>A0AAW1SN48</accession>
<sequence length="279" mass="30987">MSDRDVTVGRLCAVIVVAGTRGDVSPAVLLAKRLAAAAGNIFVSILTHASHRECFESCQCWLRNQTPSRSLIIHNLFALEAFHIAEALGVRSIAMSPTLMPQHPPASFQRRFERRLPLLYAELQQYHSGRVTWADVEHWMWPLFSDRWLGFRISLGLPPNPQLRMGSQLMPAPVLLYGIPEQIVPKPRSWPEHAPMCGFWAIPLAKEGDQLWSSKLGSRLQHPAKGVTPANPGSVAIPQQTVYTLPSSTDLAHLLITALNLLKQPTILLTGRDPLALWL</sequence>
<organism evidence="1 2">
    <name type="scientific">Apatococcus fuscideae</name>
    <dbReference type="NCBI Taxonomy" id="2026836"/>
    <lineage>
        <taxon>Eukaryota</taxon>
        <taxon>Viridiplantae</taxon>
        <taxon>Chlorophyta</taxon>
        <taxon>core chlorophytes</taxon>
        <taxon>Trebouxiophyceae</taxon>
        <taxon>Chlorellales</taxon>
        <taxon>Chlorellaceae</taxon>
        <taxon>Apatococcus</taxon>
    </lineage>
</organism>
<evidence type="ECO:0000313" key="1">
    <source>
        <dbReference type="EMBL" id="KAK9848835.1"/>
    </source>
</evidence>
<dbReference type="Gene3D" id="3.40.50.2000">
    <property type="entry name" value="Glycogen Phosphorylase B"/>
    <property type="match status" value="1"/>
</dbReference>
<keyword evidence="2" id="KW-1185">Reference proteome</keyword>
<evidence type="ECO:0000313" key="2">
    <source>
        <dbReference type="Proteomes" id="UP001485043"/>
    </source>
</evidence>
<dbReference type="InterPro" id="IPR050426">
    <property type="entry name" value="Glycosyltransferase_28"/>
</dbReference>
<dbReference type="Proteomes" id="UP001485043">
    <property type="component" value="Unassembled WGS sequence"/>
</dbReference>
<gene>
    <name evidence="1" type="ORF">WJX84_007193</name>
</gene>
<reference evidence="1 2" key="1">
    <citation type="journal article" date="2024" name="Nat. Commun.">
        <title>Phylogenomics reveals the evolutionary origins of lichenization in chlorophyte algae.</title>
        <authorList>
            <person name="Puginier C."/>
            <person name="Libourel C."/>
            <person name="Otte J."/>
            <person name="Skaloud P."/>
            <person name="Haon M."/>
            <person name="Grisel S."/>
            <person name="Petersen M."/>
            <person name="Berrin J.G."/>
            <person name="Delaux P.M."/>
            <person name="Dal Grande F."/>
            <person name="Keller J."/>
        </authorList>
    </citation>
    <scope>NUCLEOTIDE SEQUENCE [LARGE SCALE GENOMIC DNA]</scope>
    <source>
        <strain evidence="1 2">SAG 2523</strain>
    </source>
</reference>
<dbReference type="PANTHER" id="PTHR48050:SF11">
    <property type="entry name" value="GLYCOSYLTRANSFERASE"/>
    <property type="match status" value="1"/>
</dbReference>
<protein>
    <recommendedName>
        <fullName evidence="3">Glycosyltransferase family 28 N-terminal domain-containing protein</fullName>
    </recommendedName>
</protein>
<dbReference type="AlphaFoldDB" id="A0AAW1SN48"/>
<dbReference type="PANTHER" id="PTHR48050">
    <property type="entry name" value="STEROL 3-BETA-GLUCOSYLTRANSFERASE"/>
    <property type="match status" value="1"/>
</dbReference>
<dbReference type="EMBL" id="JALJOV010001379">
    <property type="protein sequence ID" value="KAK9848835.1"/>
    <property type="molecule type" value="Genomic_DNA"/>
</dbReference>
<name>A0AAW1SN48_9CHLO</name>
<proteinExistence type="predicted"/>
<dbReference type="SUPFAM" id="SSF53756">
    <property type="entry name" value="UDP-Glycosyltransferase/glycogen phosphorylase"/>
    <property type="match status" value="1"/>
</dbReference>
<evidence type="ECO:0008006" key="3">
    <source>
        <dbReference type="Google" id="ProtNLM"/>
    </source>
</evidence>
<comment type="caution">
    <text evidence="1">The sequence shown here is derived from an EMBL/GenBank/DDBJ whole genome shotgun (WGS) entry which is preliminary data.</text>
</comment>